<dbReference type="InterPro" id="IPR038072">
    <property type="entry name" value="GspK_central_sf"/>
</dbReference>
<dbReference type="PANTHER" id="PTHR38831">
    <property type="entry name" value="TYPE II SECRETION SYSTEM PROTEIN K"/>
    <property type="match status" value="1"/>
</dbReference>
<dbReference type="OrthoDB" id="5452578at2"/>
<name>A0A1B7XB43_9BACT</name>
<reference evidence="2 3" key="1">
    <citation type="submission" date="2015-01" db="EMBL/GenBank/DDBJ databases">
        <title>Desulfovibrio sp. JC271 draft genome sequence.</title>
        <authorList>
            <person name="Shivani Y."/>
            <person name="Subhash Y."/>
            <person name="Sasikala C."/>
            <person name="Ramana C.V."/>
        </authorList>
    </citation>
    <scope>NUCLEOTIDE SEQUENCE [LARGE SCALE GENOMIC DNA]</scope>
    <source>
        <strain evidence="2 3">JC271</strain>
    </source>
</reference>
<keyword evidence="1" id="KW-1133">Transmembrane helix</keyword>
<evidence type="ECO:0000313" key="3">
    <source>
        <dbReference type="Proteomes" id="UP000091979"/>
    </source>
</evidence>
<dbReference type="Proteomes" id="UP000091979">
    <property type="component" value="Unassembled WGS sequence"/>
</dbReference>
<dbReference type="GO" id="GO:0009306">
    <property type="term" value="P:protein secretion"/>
    <property type="evidence" value="ECO:0007669"/>
    <property type="project" value="InterPro"/>
</dbReference>
<dbReference type="InterPro" id="IPR005628">
    <property type="entry name" value="GspK"/>
</dbReference>
<dbReference type="RefSeq" id="WP_066856130.1">
    <property type="nucleotide sequence ID" value="NZ_JXMS01000020.1"/>
</dbReference>
<gene>
    <name evidence="2" type="ORF">SP90_11395</name>
</gene>
<keyword evidence="3" id="KW-1185">Reference proteome</keyword>
<keyword evidence="1" id="KW-0812">Transmembrane</keyword>
<keyword evidence="1" id="KW-0472">Membrane</keyword>
<feature type="transmembrane region" description="Helical" evidence="1">
    <location>
        <begin position="17"/>
        <end position="35"/>
    </location>
</feature>
<sequence length="345" mass="38871">MRTSVPDSLHTPSNERGAIIIIILLVLAVLSFLAMELSKETLVDHASSSYLKSTIAGNALCDSGCVLAKKLLLDDKTDNKADYKFEDWGKFDEPLEDISEELAGGIIKGTIVDENGLFPINKLTSTESKESNETSAYRDIMLRLLTKLCDDLDIEDAKPEDYLEAIRIWQGENMPDTLKHDIWYQSRQEQYKSPKKKMVSPEELLLLYWPNALPGDVERLYYGTKDIKGLRDLVSVWATGPINVNTAPEEILWVLPTEKNKRRAFLEVVDEYRDNEANSFEGNWYVTVAGYVGITQNQLPSNVLGVTSDIFRINITAIIGGGEKRESTVVKRSSEKLTVIQRFTN</sequence>
<dbReference type="STRING" id="1560234.SP90_11395"/>
<dbReference type="PATRIC" id="fig|1560234.3.peg.1362"/>
<protein>
    <recommendedName>
        <fullName evidence="4">Type II secretion system protein K</fullName>
    </recommendedName>
</protein>
<dbReference type="Gene3D" id="3.30.1300.30">
    <property type="entry name" value="GSPII I/J protein-like"/>
    <property type="match status" value="1"/>
</dbReference>
<accession>A0A1B7XB43</accession>
<evidence type="ECO:0000256" key="1">
    <source>
        <dbReference type="SAM" id="Phobius"/>
    </source>
</evidence>
<dbReference type="EMBL" id="JXMS01000020">
    <property type="protein sequence ID" value="OBQ46603.1"/>
    <property type="molecule type" value="Genomic_DNA"/>
</dbReference>
<proteinExistence type="predicted"/>
<organism evidence="2 3">
    <name type="scientific">Halodesulfovibrio spirochaetisodalis</name>
    <dbReference type="NCBI Taxonomy" id="1560234"/>
    <lineage>
        <taxon>Bacteria</taxon>
        <taxon>Pseudomonadati</taxon>
        <taxon>Thermodesulfobacteriota</taxon>
        <taxon>Desulfovibrionia</taxon>
        <taxon>Desulfovibrionales</taxon>
        <taxon>Desulfovibrionaceae</taxon>
        <taxon>Halodesulfovibrio</taxon>
    </lineage>
</organism>
<dbReference type="PANTHER" id="PTHR38831:SF2">
    <property type="entry name" value="TYPE II SECRETION SYSTEM PROTEIN K"/>
    <property type="match status" value="1"/>
</dbReference>
<evidence type="ECO:0008006" key="4">
    <source>
        <dbReference type="Google" id="ProtNLM"/>
    </source>
</evidence>
<dbReference type="GO" id="GO:0016020">
    <property type="term" value="C:membrane"/>
    <property type="evidence" value="ECO:0007669"/>
    <property type="project" value="InterPro"/>
</dbReference>
<dbReference type="Gene3D" id="1.10.40.60">
    <property type="entry name" value="EpsJ-like"/>
    <property type="match status" value="2"/>
</dbReference>
<evidence type="ECO:0000313" key="2">
    <source>
        <dbReference type="EMBL" id="OBQ46603.1"/>
    </source>
</evidence>
<comment type="caution">
    <text evidence="2">The sequence shown here is derived from an EMBL/GenBank/DDBJ whole genome shotgun (WGS) entry which is preliminary data.</text>
</comment>
<dbReference type="AlphaFoldDB" id="A0A1B7XB43"/>